<dbReference type="EMBL" id="SNWP01000013">
    <property type="protein sequence ID" value="TDO25365.1"/>
    <property type="molecule type" value="Genomic_DNA"/>
</dbReference>
<reference evidence="1 2" key="1">
    <citation type="submission" date="2019-03" db="EMBL/GenBank/DDBJ databases">
        <title>Genomic Encyclopedia of Archaeal and Bacterial Type Strains, Phase II (KMG-II): from individual species to whole genera.</title>
        <authorList>
            <person name="Goeker M."/>
        </authorList>
    </citation>
    <scope>NUCLEOTIDE SEQUENCE [LARGE SCALE GENOMIC DNA]</scope>
    <source>
        <strain evidence="1 2">DSM 28323</strain>
    </source>
</reference>
<dbReference type="AlphaFoldDB" id="A0A4R6IU00"/>
<organism evidence="1 2">
    <name type="scientific">Sediminibacterium goheungense</name>
    <dbReference type="NCBI Taxonomy" id="1086393"/>
    <lineage>
        <taxon>Bacteria</taxon>
        <taxon>Pseudomonadati</taxon>
        <taxon>Bacteroidota</taxon>
        <taxon>Chitinophagia</taxon>
        <taxon>Chitinophagales</taxon>
        <taxon>Chitinophagaceae</taxon>
        <taxon>Sediminibacterium</taxon>
    </lineage>
</organism>
<accession>A0A4R6IU00</accession>
<name>A0A4R6IU00_9BACT</name>
<evidence type="ECO:0000313" key="2">
    <source>
        <dbReference type="Proteomes" id="UP000295741"/>
    </source>
</evidence>
<comment type="caution">
    <text evidence="1">The sequence shown here is derived from an EMBL/GenBank/DDBJ whole genome shotgun (WGS) entry which is preliminary data.</text>
</comment>
<keyword evidence="2" id="KW-1185">Reference proteome</keyword>
<sequence length="46" mass="5365">MYRLVQVICALVALQFASFRIVLIFNLQLPLYEEMDSTVCLPVYIQ</sequence>
<evidence type="ECO:0000313" key="1">
    <source>
        <dbReference type="EMBL" id="TDO25365.1"/>
    </source>
</evidence>
<proteinExistence type="predicted"/>
<gene>
    <name evidence="1" type="ORF">BC659_2906</name>
</gene>
<protein>
    <submittedName>
        <fullName evidence="1">Uncharacterized protein</fullName>
    </submittedName>
</protein>
<dbReference type="Proteomes" id="UP000295741">
    <property type="component" value="Unassembled WGS sequence"/>
</dbReference>